<dbReference type="AlphaFoldDB" id="A0A8H6CU56"/>
<gene>
    <name evidence="1" type="ORF">FCIRC_75</name>
</gene>
<dbReference type="Gene3D" id="3.30.710.10">
    <property type="entry name" value="Potassium Channel Kv1.1, Chain A"/>
    <property type="match status" value="1"/>
</dbReference>
<sequence>MGEAPLSLTFLCQGFAFAIPQFIARAQSPKLAASLDAAQKISQNPVVTVKDFSLDTVNCMVEFFKSGCYEVDRRKFPSVLQAGMNSLIVVRGEG</sequence>
<accession>A0A8H6CU56</accession>
<reference evidence="1 2" key="2">
    <citation type="submission" date="2020-05" db="EMBL/GenBank/DDBJ databases">
        <title>Identification and distribution of gene clusters putatively required for synthesis of sphingolipid metabolism inhibitors in phylogenetically diverse species of the filamentous fungus Fusarium.</title>
        <authorList>
            <person name="Kim H.-S."/>
            <person name="Busman M."/>
            <person name="Brown D.W."/>
            <person name="Divon H."/>
            <person name="Uhlig S."/>
            <person name="Proctor R.H."/>
        </authorList>
    </citation>
    <scope>NUCLEOTIDE SEQUENCE [LARGE SCALE GENOMIC DNA]</scope>
    <source>
        <strain evidence="1 2">NRRL 25331</strain>
    </source>
</reference>
<dbReference type="EMBL" id="JAAQPE010000006">
    <property type="protein sequence ID" value="KAF5692337.1"/>
    <property type="molecule type" value="Genomic_DNA"/>
</dbReference>
<comment type="caution">
    <text evidence="1">The sequence shown here is derived from an EMBL/GenBank/DDBJ whole genome shotgun (WGS) entry which is preliminary data.</text>
</comment>
<dbReference type="InterPro" id="IPR011333">
    <property type="entry name" value="SKP1/BTB/POZ_sf"/>
</dbReference>
<keyword evidence="2" id="KW-1185">Reference proteome</keyword>
<organism evidence="1 2">
    <name type="scientific">Fusarium circinatum</name>
    <name type="common">Pitch canker fungus</name>
    <name type="synonym">Gibberella circinata</name>
    <dbReference type="NCBI Taxonomy" id="48490"/>
    <lineage>
        <taxon>Eukaryota</taxon>
        <taxon>Fungi</taxon>
        <taxon>Dikarya</taxon>
        <taxon>Ascomycota</taxon>
        <taxon>Pezizomycotina</taxon>
        <taxon>Sordariomycetes</taxon>
        <taxon>Hypocreomycetidae</taxon>
        <taxon>Hypocreales</taxon>
        <taxon>Nectriaceae</taxon>
        <taxon>Fusarium</taxon>
        <taxon>Fusarium fujikuroi species complex</taxon>
    </lineage>
</organism>
<proteinExistence type="predicted"/>
<dbReference type="Proteomes" id="UP000572754">
    <property type="component" value="Unassembled WGS sequence"/>
</dbReference>
<reference evidence="2" key="1">
    <citation type="journal article" date="2020" name="BMC Genomics">
        <title>Correction to: Identification and distribution of gene clusters required for synthesis of sphingolipid metabolism inhibitors in diverse species of the filamentous fungus Fusarium.</title>
        <authorList>
            <person name="Kim H.S."/>
            <person name="Lohmar J.M."/>
            <person name="Busman M."/>
            <person name="Brown D.W."/>
            <person name="Naumann T.A."/>
            <person name="Divon H.H."/>
            <person name="Lysoe E."/>
            <person name="Uhlig S."/>
            <person name="Proctor R.H."/>
        </authorList>
    </citation>
    <scope>NUCLEOTIDE SEQUENCE [LARGE SCALE GENOMIC DNA]</scope>
    <source>
        <strain evidence="2">NRRL 25331</strain>
    </source>
</reference>
<evidence type="ECO:0000313" key="2">
    <source>
        <dbReference type="Proteomes" id="UP000572754"/>
    </source>
</evidence>
<protein>
    <submittedName>
        <fullName evidence="1">Uncharacterized protein</fullName>
    </submittedName>
</protein>
<name>A0A8H6CU56_FUSCI</name>
<evidence type="ECO:0000313" key="1">
    <source>
        <dbReference type="EMBL" id="KAF5692337.1"/>
    </source>
</evidence>